<keyword evidence="5 12" id="KW-0812">Transmembrane</keyword>
<dbReference type="Pfam" id="PF02518">
    <property type="entry name" value="HATPase_c"/>
    <property type="match status" value="1"/>
</dbReference>
<evidence type="ECO:0000256" key="9">
    <source>
        <dbReference type="ARBA" id="ARBA00022989"/>
    </source>
</evidence>
<keyword evidence="6" id="KW-0547">Nucleotide-binding</keyword>
<dbReference type="GO" id="GO:0004673">
    <property type="term" value="F:protein histidine kinase activity"/>
    <property type="evidence" value="ECO:0007669"/>
    <property type="project" value="UniProtKB-EC"/>
</dbReference>
<dbReference type="SUPFAM" id="SSF55874">
    <property type="entry name" value="ATPase domain of HSP90 chaperone/DNA topoisomerase II/histidine kinase"/>
    <property type="match status" value="1"/>
</dbReference>
<comment type="caution">
    <text evidence="14">The sequence shown here is derived from an EMBL/GenBank/DDBJ whole genome shotgun (WGS) entry which is preliminary data.</text>
</comment>
<dbReference type="PROSITE" id="PS50885">
    <property type="entry name" value="HAMP"/>
    <property type="match status" value="1"/>
</dbReference>
<keyword evidence="9 12" id="KW-1133">Transmembrane helix</keyword>
<dbReference type="Gene3D" id="3.30.565.10">
    <property type="entry name" value="Histidine kinase-like ATPase, C-terminal domain"/>
    <property type="match status" value="1"/>
</dbReference>
<dbReference type="InterPro" id="IPR010559">
    <property type="entry name" value="Sig_transdc_His_kin_internal"/>
</dbReference>
<evidence type="ECO:0000256" key="4">
    <source>
        <dbReference type="ARBA" id="ARBA00022679"/>
    </source>
</evidence>
<evidence type="ECO:0000256" key="11">
    <source>
        <dbReference type="ARBA" id="ARBA00023136"/>
    </source>
</evidence>
<protein>
    <submittedName>
        <fullName evidence="14">Sensor histidine kinase</fullName>
        <ecNumber evidence="14">2.7.13.3</ecNumber>
    </submittedName>
</protein>
<feature type="transmembrane region" description="Helical" evidence="12">
    <location>
        <begin position="7"/>
        <end position="27"/>
    </location>
</feature>
<evidence type="ECO:0000256" key="7">
    <source>
        <dbReference type="ARBA" id="ARBA00022777"/>
    </source>
</evidence>
<keyword evidence="8" id="KW-0067">ATP-binding</keyword>
<reference evidence="15" key="1">
    <citation type="journal article" date="2019" name="Int. J. Syst. Evol. Microbiol.">
        <title>The Global Catalogue of Microorganisms (GCM) 10K type strain sequencing project: providing services to taxonomists for standard genome sequencing and annotation.</title>
        <authorList>
            <consortium name="The Broad Institute Genomics Platform"/>
            <consortium name="The Broad Institute Genome Sequencing Center for Infectious Disease"/>
            <person name="Wu L."/>
            <person name="Ma J."/>
        </authorList>
    </citation>
    <scope>NUCLEOTIDE SEQUENCE [LARGE SCALE GENOMIC DNA]</scope>
    <source>
        <strain evidence="15">KCTC 12907</strain>
    </source>
</reference>
<feature type="domain" description="HAMP" evidence="13">
    <location>
        <begin position="301"/>
        <end position="353"/>
    </location>
</feature>
<dbReference type="SMART" id="SM00304">
    <property type="entry name" value="HAMP"/>
    <property type="match status" value="1"/>
</dbReference>
<dbReference type="PANTHER" id="PTHR34220:SF11">
    <property type="entry name" value="SENSOR PROTEIN KINASE HPTS"/>
    <property type="match status" value="1"/>
</dbReference>
<sequence length="584" mass="66046">MSIVKKMVVGYFVIVFVPVLSFGIYFYNQVYDNMLQRFGESRQQIIRQAYSNLQVEMTNIESIYQLLQYNAYVVEYLDGTYAKEGDSVYSFLKYIRPLLAYPMLGRSEIQSIRLYKNKPEVFPIVDQVIDLSELDERRAIETSSLPPGKGMWFRDAASPESLELLYVQPIYNDRFTEKLGLMEVRVRPGMLDQFFEALGSRDGWEIYLLSGAGEPLQARNADPKRPSFDLARLKDSSDNAVLFNGDFIANGLALEELDMKVVVVGRGNELFRSINEREVLLIGGIVLLLLTLSVIYYTMFLSIGRRISRLSRHMRYVGEDSLRLVDVPRKQDEIGSLYGSYNAMIRRIDELINNVHRAELRHKEAAYKVLQAQVKPHFLYNTLESIRMLAVANDDTEVAEVSFAFGQLMRYSLGSRREDTELAAELDIVANFLKVHKVRFRDRLHYELDVQADIANVYCPRFMLQPLVENCVVHGLSKVRRPVFIRIAVRETPSEIVVEIADDGAGIPGERLQAIRSELRKPGGGASSAADTEGIGLINVSERIKSFFKGNSRLEIDGKEGAGTACVLYLDKGGVMGRESAAGG</sequence>
<keyword evidence="3" id="KW-0597">Phosphoprotein</keyword>
<evidence type="ECO:0000313" key="14">
    <source>
        <dbReference type="EMBL" id="MFC7153650.1"/>
    </source>
</evidence>
<keyword evidence="7 14" id="KW-0418">Kinase</keyword>
<dbReference type="PANTHER" id="PTHR34220">
    <property type="entry name" value="SENSOR HISTIDINE KINASE YPDA"/>
    <property type="match status" value="1"/>
</dbReference>
<dbReference type="InterPro" id="IPR003594">
    <property type="entry name" value="HATPase_dom"/>
</dbReference>
<keyword evidence="2" id="KW-1003">Cell membrane</keyword>
<keyword evidence="11 12" id="KW-0472">Membrane</keyword>
<dbReference type="Proteomes" id="UP001596378">
    <property type="component" value="Unassembled WGS sequence"/>
</dbReference>
<evidence type="ECO:0000256" key="8">
    <source>
        <dbReference type="ARBA" id="ARBA00022840"/>
    </source>
</evidence>
<dbReference type="EC" id="2.7.13.3" evidence="14"/>
<evidence type="ECO:0000256" key="5">
    <source>
        <dbReference type="ARBA" id="ARBA00022692"/>
    </source>
</evidence>
<keyword evidence="15" id="KW-1185">Reference proteome</keyword>
<keyword evidence="10" id="KW-0902">Two-component regulatory system</keyword>
<dbReference type="InterPro" id="IPR003660">
    <property type="entry name" value="HAMP_dom"/>
</dbReference>
<dbReference type="Pfam" id="PF06580">
    <property type="entry name" value="His_kinase"/>
    <property type="match status" value="1"/>
</dbReference>
<evidence type="ECO:0000256" key="6">
    <source>
        <dbReference type="ARBA" id="ARBA00022741"/>
    </source>
</evidence>
<evidence type="ECO:0000256" key="12">
    <source>
        <dbReference type="SAM" id="Phobius"/>
    </source>
</evidence>
<dbReference type="InterPro" id="IPR050640">
    <property type="entry name" value="Bact_2-comp_sensor_kinase"/>
</dbReference>
<name>A0ABW2FKH8_9BACL</name>
<dbReference type="RefSeq" id="WP_378051792.1">
    <property type="nucleotide sequence ID" value="NZ_JBHMDN010000036.1"/>
</dbReference>
<feature type="transmembrane region" description="Helical" evidence="12">
    <location>
        <begin position="279"/>
        <end position="304"/>
    </location>
</feature>
<dbReference type="InterPro" id="IPR036890">
    <property type="entry name" value="HATPase_C_sf"/>
</dbReference>
<dbReference type="Gene3D" id="6.10.340.10">
    <property type="match status" value="1"/>
</dbReference>
<evidence type="ECO:0000256" key="3">
    <source>
        <dbReference type="ARBA" id="ARBA00022553"/>
    </source>
</evidence>
<gene>
    <name evidence="14" type="ORF">ACFQMJ_34415</name>
</gene>
<evidence type="ECO:0000313" key="15">
    <source>
        <dbReference type="Proteomes" id="UP001596378"/>
    </source>
</evidence>
<accession>A0ABW2FKH8</accession>
<evidence type="ECO:0000256" key="1">
    <source>
        <dbReference type="ARBA" id="ARBA00004651"/>
    </source>
</evidence>
<comment type="subcellular location">
    <subcellularLocation>
        <location evidence="1">Cell membrane</location>
        <topology evidence="1">Multi-pass membrane protein</topology>
    </subcellularLocation>
</comment>
<evidence type="ECO:0000259" key="13">
    <source>
        <dbReference type="PROSITE" id="PS50885"/>
    </source>
</evidence>
<dbReference type="CDD" id="cd06225">
    <property type="entry name" value="HAMP"/>
    <property type="match status" value="1"/>
</dbReference>
<evidence type="ECO:0000256" key="10">
    <source>
        <dbReference type="ARBA" id="ARBA00023012"/>
    </source>
</evidence>
<evidence type="ECO:0000256" key="2">
    <source>
        <dbReference type="ARBA" id="ARBA00022475"/>
    </source>
</evidence>
<organism evidence="14 15">
    <name type="scientific">Cohnella cellulosilytica</name>
    <dbReference type="NCBI Taxonomy" id="986710"/>
    <lineage>
        <taxon>Bacteria</taxon>
        <taxon>Bacillati</taxon>
        <taxon>Bacillota</taxon>
        <taxon>Bacilli</taxon>
        <taxon>Bacillales</taxon>
        <taxon>Paenibacillaceae</taxon>
        <taxon>Cohnella</taxon>
    </lineage>
</organism>
<dbReference type="EMBL" id="JBHTAI010000039">
    <property type="protein sequence ID" value="MFC7153650.1"/>
    <property type="molecule type" value="Genomic_DNA"/>
</dbReference>
<keyword evidence="4 14" id="KW-0808">Transferase</keyword>
<proteinExistence type="predicted"/>